<protein>
    <submittedName>
        <fullName evidence="1">Unnamed protein product</fullName>
    </submittedName>
</protein>
<proteinExistence type="predicted"/>
<accession>A0A9W6XI21</accession>
<gene>
    <name evidence="1" type="ORF">Pfra01_001142700</name>
</gene>
<reference evidence="1" key="1">
    <citation type="submission" date="2023-04" db="EMBL/GenBank/DDBJ databases">
        <title>Phytophthora fragariaefolia NBRC 109709.</title>
        <authorList>
            <person name="Ichikawa N."/>
            <person name="Sato H."/>
            <person name="Tonouchi N."/>
        </authorList>
    </citation>
    <scope>NUCLEOTIDE SEQUENCE</scope>
    <source>
        <strain evidence="1">NBRC 109709</strain>
    </source>
</reference>
<comment type="caution">
    <text evidence="1">The sequence shown here is derived from an EMBL/GenBank/DDBJ whole genome shotgun (WGS) entry which is preliminary data.</text>
</comment>
<dbReference type="Proteomes" id="UP001165121">
    <property type="component" value="Unassembled WGS sequence"/>
</dbReference>
<name>A0A9W6XI21_9STRA</name>
<evidence type="ECO:0000313" key="1">
    <source>
        <dbReference type="EMBL" id="GMF38975.1"/>
    </source>
</evidence>
<dbReference type="AlphaFoldDB" id="A0A9W6XI21"/>
<dbReference type="EMBL" id="BSXT01001126">
    <property type="protein sequence ID" value="GMF38975.1"/>
    <property type="molecule type" value="Genomic_DNA"/>
</dbReference>
<sequence>MAGIRQEMAALHDDLRQEVTTSLPRISTEMLEVQGNLANLVQGMTTILTTLNQTHTMTQAAQQMTSEAQNGILKTIRNLQYQDYNQIWSLHDLMRMLKRQLP</sequence>
<organism evidence="1 2">
    <name type="scientific">Phytophthora fragariaefolia</name>
    <dbReference type="NCBI Taxonomy" id="1490495"/>
    <lineage>
        <taxon>Eukaryota</taxon>
        <taxon>Sar</taxon>
        <taxon>Stramenopiles</taxon>
        <taxon>Oomycota</taxon>
        <taxon>Peronosporomycetes</taxon>
        <taxon>Peronosporales</taxon>
        <taxon>Peronosporaceae</taxon>
        <taxon>Phytophthora</taxon>
    </lineage>
</organism>
<keyword evidence="2" id="KW-1185">Reference proteome</keyword>
<evidence type="ECO:0000313" key="2">
    <source>
        <dbReference type="Proteomes" id="UP001165121"/>
    </source>
</evidence>